<dbReference type="InterPro" id="IPR038763">
    <property type="entry name" value="DHH_sf"/>
</dbReference>
<dbReference type="EMBL" id="JAHJDP010000004">
    <property type="protein sequence ID" value="MBU2689394.1"/>
    <property type="molecule type" value="Genomic_DNA"/>
</dbReference>
<evidence type="ECO:0000313" key="4">
    <source>
        <dbReference type="Proteomes" id="UP000777784"/>
    </source>
</evidence>
<gene>
    <name evidence="3" type="ORF">KJ970_00575</name>
</gene>
<dbReference type="Gene3D" id="3.10.310.30">
    <property type="match status" value="1"/>
</dbReference>
<dbReference type="AlphaFoldDB" id="A0A948W4I7"/>
<name>A0A948W4I7_UNCEI</name>
<evidence type="ECO:0000313" key="3">
    <source>
        <dbReference type="EMBL" id="MBU2689394.1"/>
    </source>
</evidence>
<dbReference type="InterPro" id="IPR001667">
    <property type="entry name" value="DDH_dom"/>
</dbReference>
<dbReference type="PANTHER" id="PTHR47618">
    <property type="entry name" value="BIFUNCTIONAL OLIGORIBONUCLEASE AND PAP PHOSPHATASE NRNA"/>
    <property type="match status" value="1"/>
</dbReference>
<comment type="caution">
    <text evidence="3">The sequence shown here is derived from an EMBL/GenBank/DDBJ whole genome shotgun (WGS) entry which is preliminary data.</text>
</comment>
<dbReference type="InterPro" id="IPR003156">
    <property type="entry name" value="DHHA1_dom"/>
</dbReference>
<accession>A0A948W4I7</accession>
<feature type="domain" description="DDH" evidence="1">
    <location>
        <begin position="28"/>
        <end position="172"/>
    </location>
</feature>
<dbReference type="Gene3D" id="3.90.1640.10">
    <property type="entry name" value="inorganic pyrophosphatase (n-terminal core)"/>
    <property type="match status" value="1"/>
</dbReference>
<dbReference type="SUPFAM" id="SSF64182">
    <property type="entry name" value="DHH phosphoesterases"/>
    <property type="match status" value="1"/>
</dbReference>
<dbReference type="InterPro" id="IPR051319">
    <property type="entry name" value="Oligoribo/pAp-PDE_c-di-AMP_PDE"/>
</dbReference>
<sequence length="341" mass="37145">MASSAQHSIAQTPAWDRLDEMITDAPSILLASHIFPEADSLGSEVALALYLKTMGKKVRICNPTPALPSSRFLEKMASDHGIAIETGRPELEDAGLVIILDVCDWDHMGALGAVIRDSGLPKVCLDHHSPRGEFADLDVIEPDAASAGEIVFRYLEARNAEITPEIATAIYASLIFDTGCFRLRNTRDETITLAARLIEFGASHGEICRLLFENENYGHLELLRMALGSLVTECHGRLAWTVITEGMFSRTGTNFNDADGILDHLVMIENLEVGVLFRDWEEGGVKVTFRSKGRVDVSSIARRLGGGGRPTAAGVLLPFPLREALETVLPRIRKILGGGVM</sequence>
<evidence type="ECO:0000259" key="2">
    <source>
        <dbReference type="Pfam" id="PF02272"/>
    </source>
</evidence>
<protein>
    <submittedName>
        <fullName evidence="3">Bifunctional oligoribonuclease/PAP phosphatase NrnA</fullName>
    </submittedName>
</protein>
<dbReference type="PANTHER" id="PTHR47618:SF1">
    <property type="entry name" value="BIFUNCTIONAL OLIGORIBONUCLEASE AND PAP PHOSPHATASE NRNA"/>
    <property type="match status" value="1"/>
</dbReference>
<dbReference type="Proteomes" id="UP000777784">
    <property type="component" value="Unassembled WGS sequence"/>
</dbReference>
<dbReference type="GO" id="GO:0003676">
    <property type="term" value="F:nucleic acid binding"/>
    <property type="evidence" value="ECO:0007669"/>
    <property type="project" value="InterPro"/>
</dbReference>
<organism evidence="3 4">
    <name type="scientific">Eiseniibacteriota bacterium</name>
    <dbReference type="NCBI Taxonomy" id="2212470"/>
    <lineage>
        <taxon>Bacteria</taxon>
        <taxon>Candidatus Eiseniibacteriota</taxon>
    </lineage>
</organism>
<evidence type="ECO:0000259" key="1">
    <source>
        <dbReference type="Pfam" id="PF01368"/>
    </source>
</evidence>
<dbReference type="Pfam" id="PF01368">
    <property type="entry name" value="DHH"/>
    <property type="match status" value="1"/>
</dbReference>
<dbReference type="Pfam" id="PF02272">
    <property type="entry name" value="DHHA1"/>
    <property type="match status" value="1"/>
</dbReference>
<feature type="domain" description="DHHA1" evidence="2">
    <location>
        <begin position="250"/>
        <end position="329"/>
    </location>
</feature>
<reference evidence="3" key="1">
    <citation type="submission" date="2021-05" db="EMBL/GenBank/DDBJ databases">
        <title>Energy efficiency and biological interactions define the core microbiome of deep oligotrophic groundwater.</title>
        <authorList>
            <person name="Mehrshad M."/>
            <person name="Lopez-Fernandez M."/>
            <person name="Bell E."/>
            <person name="Bernier-Latmani R."/>
            <person name="Bertilsson S."/>
            <person name="Dopson M."/>
        </authorList>
    </citation>
    <scope>NUCLEOTIDE SEQUENCE</scope>
    <source>
        <strain evidence="3">Modern_marine.mb.64</strain>
    </source>
</reference>
<proteinExistence type="predicted"/>